<gene>
    <name evidence="1" type="ORF">JTE90_015438</name>
</gene>
<comment type="caution">
    <text evidence="1">The sequence shown here is derived from an EMBL/GenBank/DDBJ whole genome shotgun (WGS) entry which is preliminary data.</text>
</comment>
<reference evidence="1 2" key="1">
    <citation type="journal article" date="2022" name="Nat. Ecol. Evol.">
        <title>A masculinizing supergene underlies an exaggerated male reproductive morph in a spider.</title>
        <authorList>
            <person name="Hendrickx F."/>
            <person name="De Corte Z."/>
            <person name="Sonet G."/>
            <person name="Van Belleghem S.M."/>
            <person name="Kostlbacher S."/>
            <person name="Vangestel C."/>
        </authorList>
    </citation>
    <scope>NUCLEOTIDE SEQUENCE [LARGE SCALE GENOMIC DNA]</scope>
    <source>
        <strain evidence="1">W744_W776</strain>
    </source>
</reference>
<accession>A0AAV6TNP1</accession>
<sequence length="67" mass="7526">MGKNPPCMTKGRTDQDEGPGPLLVRKLALWDDQTPVKASRCENAHEPMKGFWFFSRQSDDAMEVGIC</sequence>
<evidence type="ECO:0000313" key="1">
    <source>
        <dbReference type="EMBL" id="KAG8173422.1"/>
    </source>
</evidence>
<dbReference type="Proteomes" id="UP000827092">
    <property type="component" value="Unassembled WGS sequence"/>
</dbReference>
<keyword evidence="2" id="KW-1185">Reference proteome</keyword>
<dbReference type="EMBL" id="JAFNEN010001787">
    <property type="protein sequence ID" value="KAG8173422.1"/>
    <property type="molecule type" value="Genomic_DNA"/>
</dbReference>
<proteinExistence type="predicted"/>
<evidence type="ECO:0000313" key="2">
    <source>
        <dbReference type="Proteomes" id="UP000827092"/>
    </source>
</evidence>
<protein>
    <submittedName>
        <fullName evidence="1">Uncharacterized protein</fullName>
    </submittedName>
</protein>
<organism evidence="1 2">
    <name type="scientific">Oedothorax gibbosus</name>
    <dbReference type="NCBI Taxonomy" id="931172"/>
    <lineage>
        <taxon>Eukaryota</taxon>
        <taxon>Metazoa</taxon>
        <taxon>Ecdysozoa</taxon>
        <taxon>Arthropoda</taxon>
        <taxon>Chelicerata</taxon>
        <taxon>Arachnida</taxon>
        <taxon>Araneae</taxon>
        <taxon>Araneomorphae</taxon>
        <taxon>Entelegynae</taxon>
        <taxon>Araneoidea</taxon>
        <taxon>Linyphiidae</taxon>
        <taxon>Erigoninae</taxon>
        <taxon>Oedothorax</taxon>
    </lineage>
</organism>
<dbReference type="AlphaFoldDB" id="A0AAV6TNP1"/>
<name>A0AAV6TNP1_9ARAC</name>